<gene>
    <name evidence="1" type="ORF">CHH67_21170</name>
</gene>
<evidence type="ECO:0000313" key="1">
    <source>
        <dbReference type="EMBL" id="PAD72822.1"/>
    </source>
</evidence>
<protein>
    <submittedName>
        <fullName evidence="1">Uncharacterized protein</fullName>
    </submittedName>
</protein>
<sequence>MEITPFSIGKQYDTVVNGQIWSFTFDGVDPEDEDLYFITWSTGEEEIHSKEDLLRGIEEVDILRAAGIVYPRGVSDQDQYEALRSVMDQPTYRFGGMVVPRAMVLTCNFAPEHYYLETRARFDSEYMGFEYDPANSLLNITSPDPDAQLPDWVMDRLPVSAVMRINQDSVHKKTIIVVKLQETPS</sequence>
<evidence type="ECO:0000313" key="2">
    <source>
        <dbReference type="Proteomes" id="UP000215596"/>
    </source>
</evidence>
<dbReference type="RefSeq" id="WP_095267372.1">
    <property type="nucleotide sequence ID" value="NZ_NPBY01000074.1"/>
</dbReference>
<reference evidence="1 2" key="1">
    <citation type="submission" date="2017-07" db="EMBL/GenBank/DDBJ databases">
        <title>Isolation and whole genome analysis of endospore-forming bacteria from heroin.</title>
        <authorList>
            <person name="Kalinowski J."/>
            <person name="Ahrens B."/>
            <person name="Al-Dilaimi A."/>
            <person name="Winkler A."/>
            <person name="Wibberg D."/>
            <person name="Schleenbecker U."/>
            <person name="Ruckert C."/>
            <person name="Wolfel R."/>
            <person name="Grass G."/>
        </authorList>
    </citation>
    <scope>NUCLEOTIDE SEQUENCE [LARGE SCALE GENOMIC DNA]</scope>
    <source>
        <strain evidence="1 2">7537-G1</strain>
    </source>
</reference>
<dbReference type="Proteomes" id="UP000215596">
    <property type="component" value="Unassembled WGS sequence"/>
</dbReference>
<dbReference type="OrthoDB" id="2618250at2"/>
<comment type="caution">
    <text evidence="1">The sequence shown here is derived from an EMBL/GenBank/DDBJ whole genome shotgun (WGS) entry which is preliminary data.</text>
</comment>
<dbReference type="AlphaFoldDB" id="A0A268EI83"/>
<name>A0A268EI83_9BACL</name>
<organism evidence="1 2">
    <name type="scientific">Paenibacillus campinasensis</name>
    <dbReference type="NCBI Taxonomy" id="66347"/>
    <lineage>
        <taxon>Bacteria</taxon>
        <taxon>Bacillati</taxon>
        <taxon>Bacillota</taxon>
        <taxon>Bacilli</taxon>
        <taxon>Bacillales</taxon>
        <taxon>Paenibacillaceae</taxon>
        <taxon>Paenibacillus</taxon>
    </lineage>
</organism>
<proteinExistence type="predicted"/>
<dbReference type="EMBL" id="NPBY01000074">
    <property type="protein sequence ID" value="PAD72822.1"/>
    <property type="molecule type" value="Genomic_DNA"/>
</dbReference>
<accession>A0A268EI83</accession>